<dbReference type="RefSeq" id="WP_185000598.1">
    <property type="nucleotide sequence ID" value="NZ_BAAAUI010000003.1"/>
</dbReference>
<keyword evidence="2" id="KW-0472">Membrane</keyword>
<protein>
    <submittedName>
        <fullName evidence="3">Amino acid transporter</fullName>
    </submittedName>
</protein>
<name>A0A7W7C766_9PSEU</name>
<keyword evidence="4" id="KW-1185">Reference proteome</keyword>
<evidence type="ECO:0000256" key="2">
    <source>
        <dbReference type="SAM" id="Phobius"/>
    </source>
</evidence>
<comment type="caution">
    <text evidence="3">The sequence shown here is derived from an EMBL/GenBank/DDBJ whole genome shotgun (WGS) entry which is preliminary data.</text>
</comment>
<reference evidence="3 4" key="1">
    <citation type="submission" date="2020-08" db="EMBL/GenBank/DDBJ databases">
        <title>Sequencing the genomes of 1000 actinobacteria strains.</title>
        <authorList>
            <person name="Klenk H.-P."/>
        </authorList>
    </citation>
    <scope>NUCLEOTIDE SEQUENCE [LARGE SCALE GENOMIC DNA]</scope>
    <source>
        <strain evidence="3 4">DSM 44230</strain>
    </source>
</reference>
<proteinExistence type="predicted"/>
<dbReference type="Proteomes" id="UP000533598">
    <property type="component" value="Unassembled WGS sequence"/>
</dbReference>
<keyword evidence="2" id="KW-1133">Transmembrane helix</keyword>
<dbReference type="EMBL" id="JACHMH010000001">
    <property type="protein sequence ID" value="MBB4674479.1"/>
    <property type="molecule type" value="Genomic_DNA"/>
</dbReference>
<feature type="transmembrane region" description="Helical" evidence="2">
    <location>
        <begin position="168"/>
        <end position="194"/>
    </location>
</feature>
<evidence type="ECO:0000313" key="4">
    <source>
        <dbReference type="Proteomes" id="UP000533598"/>
    </source>
</evidence>
<evidence type="ECO:0000256" key="1">
    <source>
        <dbReference type="SAM" id="MobiDB-lite"/>
    </source>
</evidence>
<keyword evidence="2" id="KW-0812">Transmembrane</keyword>
<organism evidence="3 4">
    <name type="scientific">Crossiella cryophila</name>
    <dbReference type="NCBI Taxonomy" id="43355"/>
    <lineage>
        <taxon>Bacteria</taxon>
        <taxon>Bacillati</taxon>
        <taxon>Actinomycetota</taxon>
        <taxon>Actinomycetes</taxon>
        <taxon>Pseudonocardiales</taxon>
        <taxon>Pseudonocardiaceae</taxon>
        <taxon>Crossiella</taxon>
    </lineage>
</organism>
<evidence type="ECO:0000313" key="3">
    <source>
        <dbReference type="EMBL" id="MBB4674479.1"/>
    </source>
</evidence>
<sequence length="237" mass="25153">MSNPYDPSQGQPQYPQQPGYPSTPQGFPQQQPGYGQQPQPGYGQPQYGQQPGGQYLPPGMPGGGGPVAKPQQVELAFWAWIAGAVFSVIGSILGFVGARQQIASIVENQRAANPDLPPELQQRIQQTAESIGGATLVATLIFGIVMAGLFVMFTLFMRKGRNWARVVLTVLGGLGIVSMLISIAGIGFLASLPADGPIQAAGLTSIGTYLGFVPPVCAIVGIIFMFHRNANYYFKQS</sequence>
<feature type="compositionally biased region" description="Low complexity" evidence="1">
    <location>
        <begin position="1"/>
        <end position="57"/>
    </location>
</feature>
<feature type="transmembrane region" description="Helical" evidence="2">
    <location>
        <begin position="75"/>
        <end position="98"/>
    </location>
</feature>
<dbReference type="AlphaFoldDB" id="A0A7W7C766"/>
<feature type="region of interest" description="Disordered" evidence="1">
    <location>
        <begin position="1"/>
        <end position="67"/>
    </location>
</feature>
<gene>
    <name evidence="3" type="ORF">HNR67_000597</name>
</gene>
<feature type="transmembrane region" description="Helical" evidence="2">
    <location>
        <begin position="131"/>
        <end position="156"/>
    </location>
</feature>
<accession>A0A7W7C766</accession>
<feature type="transmembrane region" description="Helical" evidence="2">
    <location>
        <begin position="206"/>
        <end position="226"/>
    </location>
</feature>